<evidence type="ECO:0000256" key="3">
    <source>
        <dbReference type="ARBA" id="ARBA00022692"/>
    </source>
</evidence>
<keyword evidence="5 6" id="KW-0472">Membrane</keyword>
<keyword evidence="4 6" id="KW-1133">Transmembrane helix</keyword>
<feature type="transmembrane region" description="Helical" evidence="6">
    <location>
        <begin position="38"/>
        <end position="56"/>
    </location>
</feature>
<feature type="transmembrane region" description="Helical" evidence="6">
    <location>
        <begin position="68"/>
        <end position="88"/>
    </location>
</feature>
<evidence type="ECO:0000313" key="7">
    <source>
        <dbReference type="EMBL" id="MEK8089974.1"/>
    </source>
</evidence>
<feature type="transmembrane region" description="Helical" evidence="6">
    <location>
        <begin position="244"/>
        <end position="273"/>
    </location>
</feature>
<proteinExistence type="inferred from homology"/>
<evidence type="ECO:0000256" key="5">
    <source>
        <dbReference type="ARBA" id="ARBA00023136"/>
    </source>
</evidence>
<evidence type="ECO:0000256" key="1">
    <source>
        <dbReference type="ARBA" id="ARBA00004141"/>
    </source>
</evidence>
<feature type="transmembrane region" description="Helical" evidence="6">
    <location>
        <begin position="215"/>
        <end position="238"/>
    </location>
</feature>
<gene>
    <name evidence="7" type="ORF">WOB96_09360</name>
</gene>
<keyword evidence="8" id="KW-1185">Reference proteome</keyword>
<dbReference type="EMBL" id="JBBPCO010000008">
    <property type="protein sequence ID" value="MEK8089974.1"/>
    <property type="molecule type" value="Genomic_DNA"/>
</dbReference>
<comment type="similarity">
    <text evidence="2">Belongs to the autoinducer-2 exporter (AI-2E) (TC 2.A.86) family.</text>
</comment>
<dbReference type="PANTHER" id="PTHR21716">
    <property type="entry name" value="TRANSMEMBRANE PROTEIN"/>
    <property type="match status" value="1"/>
</dbReference>
<evidence type="ECO:0000313" key="8">
    <source>
        <dbReference type="Proteomes" id="UP001446205"/>
    </source>
</evidence>
<name>A0ABU9D8X6_9PROT</name>
<feature type="transmembrane region" description="Helical" evidence="6">
    <location>
        <begin position="311"/>
        <end position="344"/>
    </location>
</feature>
<feature type="transmembrane region" description="Helical" evidence="6">
    <location>
        <begin position="280"/>
        <end position="299"/>
    </location>
</feature>
<dbReference type="Pfam" id="PF01594">
    <property type="entry name" value="AI-2E_transport"/>
    <property type="match status" value="1"/>
</dbReference>
<dbReference type="RefSeq" id="WP_341371032.1">
    <property type="nucleotide sequence ID" value="NZ_JBBPCO010000008.1"/>
</dbReference>
<accession>A0ABU9D8X6</accession>
<feature type="transmembrane region" description="Helical" evidence="6">
    <location>
        <begin position="12"/>
        <end position="32"/>
    </location>
</feature>
<comment type="caution">
    <text evidence="7">The sequence shown here is derived from an EMBL/GenBank/DDBJ whole genome shotgun (WGS) entry which is preliminary data.</text>
</comment>
<comment type="subcellular location">
    <subcellularLocation>
        <location evidence="1">Membrane</location>
        <topology evidence="1">Multi-pass membrane protein</topology>
    </subcellularLocation>
</comment>
<evidence type="ECO:0000256" key="6">
    <source>
        <dbReference type="SAM" id="Phobius"/>
    </source>
</evidence>
<dbReference type="InterPro" id="IPR002549">
    <property type="entry name" value="AI-2E-like"/>
</dbReference>
<evidence type="ECO:0000256" key="2">
    <source>
        <dbReference type="ARBA" id="ARBA00009773"/>
    </source>
</evidence>
<evidence type="ECO:0000256" key="4">
    <source>
        <dbReference type="ARBA" id="ARBA00022989"/>
    </source>
</evidence>
<keyword evidence="3 6" id="KW-0812">Transmembrane</keyword>
<reference evidence="7 8" key="1">
    <citation type="submission" date="2024-04" db="EMBL/GenBank/DDBJ databases">
        <authorList>
            <person name="Abashina T."/>
            <person name="Shaikin A."/>
        </authorList>
    </citation>
    <scope>NUCLEOTIDE SEQUENCE [LARGE SCALE GENOMIC DNA]</scope>
    <source>
        <strain evidence="7 8">AAFK</strain>
    </source>
</reference>
<dbReference type="Proteomes" id="UP001446205">
    <property type="component" value="Unassembled WGS sequence"/>
</dbReference>
<protein>
    <submittedName>
        <fullName evidence="7">AI-2E family transporter</fullName>
    </submittedName>
</protein>
<sequence length="368" mass="40101">MRLGDLDTSDLGRIIALALAFVGVMQLAYVVLNPFFRPLTWAAILVYITWPLYQVLRRLLNGRAGLASLLMTLLLALLFILPALWIVVSFAREAPTLLEQINAYVETGNHRLPTVITNLPWIGDLIQRQWDQLLASTPAFRQQILGWLGQGSKYFTTILGGLGRSTFKAALTVFTAFFLYRHGEEILRQARLVAISLVGDRASDYLQAIGDTVRAVVYGILLTAIAQGLLAGLGYWVAGVPAPVLLTIVTILLALVPFATPFVWGGVALWLLIQGHTLEAIGLALWGTLVVSWVDNLIRPLVISSATKISFLLVMFGVLGGLAAFGLVGLFIGPVILAILLAIWREWLEGVDEKAEAIKRGDSQPPVG</sequence>
<dbReference type="PANTHER" id="PTHR21716:SF4">
    <property type="entry name" value="TRANSMEMBRANE PROTEIN 245"/>
    <property type="match status" value="1"/>
</dbReference>
<organism evidence="7 8">
    <name type="scientific">Thermithiobacillus plumbiphilus</name>
    <dbReference type="NCBI Taxonomy" id="1729899"/>
    <lineage>
        <taxon>Bacteria</taxon>
        <taxon>Pseudomonadati</taxon>
        <taxon>Pseudomonadota</taxon>
        <taxon>Acidithiobacillia</taxon>
        <taxon>Acidithiobacillales</taxon>
        <taxon>Thermithiobacillaceae</taxon>
        <taxon>Thermithiobacillus</taxon>
    </lineage>
</organism>